<evidence type="ECO:0000256" key="1">
    <source>
        <dbReference type="SAM" id="MobiDB-lite"/>
    </source>
</evidence>
<accession>A0AAD0S1S7</accession>
<feature type="region of interest" description="Disordered" evidence="1">
    <location>
        <begin position="39"/>
        <end position="71"/>
    </location>
</feature>
<dbReference type="KEGG" id="pdj:D0907_11990"/>
<organism evidence="2 3">
    <name type="scientific">Pseudoalteromonas lipolytica</name>
    <dbReference type="NCBI Taxonomy" id="570156"/>
    <lineage>
        <taxon>Bacteria</taxon>
        <taxon>Pseudomonadati</taxon>
        <taxon>Pseudomonadota</taxon>
        <taxon>Gammaproteobacteria</taxon>
        <taxon>Alteromonadales</taxon>
        <taxon>Pseudoalteromonadaceae</taxon>
        <taxon>Pseudoalteromonas</taxon>
    </lineage>
</organism>
<evidence type="ECO:0000313" key="2">
    <source>
        <dbReference type="EMBL" id="AXV65939.1"/>
    </source>
</evidence>
<dbReference type="AlphaFoldDB" id="A0AAD0S1S7"/>
<dbReference type="Proteomes" id="UP000264605">
    <property type="component" value="Chromosome"/>
</dbReference>
<feature type="region of interest" description="Disordered" evidence="1">
    <location>
        <begin position="1"/>
        <end position="27"/>
    </location>
</feature>
<protein>
    <submittedName>
        <fullName evidence="2">DUF3892 domain-containing protein</fullName>
    </submittedName>
</protein>
<gene>
    <name evidence="2" type="ORF">D0907_11990</name>
</gene>
<evidence type="ECO:0000313" key="3">
    <source>
        <dbReference type="Proteomes" id="UP000264605"/>
    </source>
</evidence>
<proteinExistence type="predicted"/>
<dbReference type="EMBL" id="CP032090">
    <property type="protein sequence ID" value="AXV65939.1"/>
    <property type="molecule type" value="Genomic_DNA"/>
</dbReference>
<dbReference type="GeneID" id="99506187"/>
<sequence length="71" mass="7822">MAKGSSINGNGDGENGENQSYTITGRGEVSRAQLVREVKQGLHPDTHVYKRDGVEYARNNPNHDKPDNIND</sequence>
<reference evidence="2 3" key="1">
    <citation type="submission" date="2018-08" db="EMBL/GenBank/DDBJ databases">
        <title>Draft genome sequence of Pseudoalteromonas donghaensis HJ51.</title>
        <authorList>
            <person name="Oh J."/>
            <person name="Roh D."/>
        </authorList>
    </citation>
    <scope>NUCLEOTIDE SEQUENCE [LARGE SCALE GENOMIC DNA]</scope>
    <source>
        <strain evidence="2 3">HJ51</strain>
    </source>
</reference>
<dbReference type="RefSeq" id="WP_118844550.1">
    <property type="nucleotide sequence ID" value="NZ_CP032090.1"/>
</dbReference>
<name>A0AAD0S1S7_9GAMM</name>